<evidence type="ECO:0000313" key="3">
    <source>
        <dbReference type="Proteomes" id="UP000195062"/>
    </source>
</evidence>
<dbReference type="AlphaFoldDB" id="A0A251XEP1"/>
<protein>
    <submittedName>
        <fullName evidence="2">Uncharacterized protein</fullName>
    </submittedName>
</protein>
<dbReference type="EMBL" id="MDHH01000008">
    <property type="protein sequence ID" value="OUE00510.1"/>
    <property type="molecule type" value="Genomic_DNA"/>
</dbReference>
<dbReference type="Proteomes" id="UP000195062">
    <property type="component" value="Unassembled WGS sequence"/>
</dbReference>
<reference evidence="2 3" key="1">
    <citation type="submission" date="2016-08" db="EMBL/GenBank/DDBJ databases">
        <title>Genome sequence of Clavibacter michiganensis subsp. michiganensis strain CASJ007.</title>
        <authorList>
            <person name="Thapa S.P."/>
            <person name="Coaker G."/>
        </authorList>
    </citation>
    <scope>NUCLEOTIDE SEQUENCE [LARGE SCALE GENOMIC DNA]</scope>
    <source>
        <strain evidence="2">CASJ007</strain>
    </source>
</reference>
<sequence>MSREPPVREETAPIMRMVVDLPAPFGPRSPKDSPGATSKERPSTATWSPYFFTRRSAVMTGVGTSPQPRDGRGFLHELNLSGRMRGG</sequence>
<feature type="region of interest" description="Disordered" evidence="1">
    <location>
        <begin position="21"/>
        <end position="48"/>
    </location>
</feature>
<name>A0A251XEP1_CLAMM</name>
<gene>
    <name evidence="2" type="ORF">CMMCAS07_19100</name>
</gene>
<feature type="region of interest" description="Disordered" evidence="1">
    <location>
        <begin position="62"/>
        <end position="87"/>
    </location>
</feature>
<comment type="caution">
    <text evidence="2">The sequence shown here is derived from an EMBL/GenBank/DDBJ whole genome shotgun (WGS) entry which is preliminary data.</text>
</comment>
<keyword evidence="3" id="KW-1185">Reference proteome</keyword>
<proteinExistence type="predicted"/>
<accession>A0A251XEP1</accession>
<organism evidence="2 3">
    <name type="scientific">Clavibacter michiganensis subsp. michiganensis</name>
    <dbReference type="NCBI Taxonomy" id="33013"/>
    <lineage>
        <taxon>Bacteria</taxon>
        <taxon>Bacillati</taxon>
        <taxon>Actinomycetota</taxon>
        <taxon>Actinomycetes</taxon>
        <taxon>Micrococcales</taxon>
        <taxon>Microbacteriaceae</taxon>
        <taxon>Clavibacter</taxon>
    </lineage>
</organism>
<evidence type="ECO:0000313" key="2">
    <source>
        <dbReference type="EMBL" id="OUE00510.1"/>
    </source>
</evidence>
<evidence type="ECO:0000256" key="1">
    <source>
        <dbReference type="SAM" id="MobiDB-lite"/>
    </source>
</evidence>
<dbReference type="AntiFam" id="ANF00112">
    <property type="entry name" value="Shadow ORF (opposite phnC)"/>
</dbReference>